<dbReference type="Proteomes" id="UP000277580">
    <property type="component" value="Unassembled WGS sequence"/>
</dbReference>
<reference evidence="2 3" key="1">
    <citation type="journal article" date="2018" name="Nat. Ecol. Evol.">
        <title>Pezizomycetes genomes reveal the molecular basis of ectomycorrhizal truffle lifestyle.</title>
        <authorList>
            <person name="Murat C."/>
            <person name="Payen T."/>
            <person name="Noel B."/>
            <person name="Kuo A."/>
            <person name="Morin E."/>
            <person name="Chen J."/>
            <person name="Kohler A."/>
            <person name="Krizsan K."/>
            <person name="Balestrini R."/>
            <person name="Da Silva C."/>
            <person name="Montanini B."/>
            <person name="Hainaut M."/>
            <person name="Levati E."/>
            <person name="Barry K.W."/>
            <person name="Belfiori B."/>
            <person name="Cichocki N."/>
            <person name="Clum A."/>
            <person name="Dockter R.B."/>
            <person name="Fauchery L."/>
            <person name="Guy J."/>
            <person name="Iotti M."/>
            <person name="Le Tacon F."/>
            <person name="Lindquist E.A."/>
            <person name="Lipzen A."/>
            <person name="Malagnac F."/>
            <person name="Mello A."/>
            <person name="Molinier V."/>
            <person name="Miyauchi S."/>
            <person name="Poulain J."/>
            <person name="Riccioni C."/>
            <person name="Rubini A."/>
            <person name="Sitrit Y."/>
            <person name="Splivallo R."/>
            <person name="Traeger S."/>
            <person name="Wang M."/>
            <person name="Zifcakova L."/>
            <person name="Wipf D."/>
            <person name="Zambonelli A."/>
            <person name="Paolocci F."/>
            <person name="Nowrousian M."/>
            <person name="Ottonello S."/>
            <person name="Baldrian P."/>
            <person name="Spatafora J.W."/>
            <person name="Henrissat B."/>
            <person name="Nagy L.G."/>
            <person name="Aury J.M."/>
            <person name="Wincker P."/>
            <person name="Grigoriev I.V."/>
            <person name="Bonfante P."/>
            <person name="Martin F.M."/>
        </authorList>
    </citation>
    <scope>NUCLEOTIDE SEQUENCE [LARGE SCALE GENOMIC DNA]</scope>
    <source>
        <strain evidence="2 3">CCBAS932</strain>
    </source>
</reference>
<name>A0A3N4KFT7_9PEZI</name>
<evidence type="ECO:0000256" key="1">
    <source>
        <dbReference type="SAM" id="MobiDB-lite"/>
    </source>
</evidence>
<organism evidence="2 3">
    <name type="scientific">Morchella conica CCBAS932</name>
    <dbReference type="NCBI Taxonomy" id="1392247"/>
    <lineage>
        <taxon>Eukaryota</taxon>
        <taxon>Fungi</taxon>
        <taxon>Dikarya</taxon>
        <taxon>Ascomycota</taxon>
        <taxon>Pezizomycotina</taxon>
        <taxon>Pezizomycetes</taxon>
        <taxon>Pezizales</taxon>
        <taxon>Morchellaceae</taxon>
        <taxon>Morchella</taxon>
    </lineage>
</organism>
<sequence length="106" mass="12381">MTWTFTVAQYRLVLTLRYHGLKPSRRIYRSRVKTCDLNGRQLDHHMRTSYLIPEANHELHNCIVALSTLPKIILKCRNVPATKHHKTRHNIPPAADDNKRTKTSSQ</sequence>
<evidence type="ECO:0000313" key="2">
    <source>
        <dbReference type="EMBL" id="RPB07211.1"/>
    </source>
</evidence>
<accession>A0A3N4KFT7</accession>
<protein>
    <submittedName>
        <fullName evidence="2">Uncharacterized protein</fullName>
    </submittedName>
</protein>
<dbReference type="EMBL" id="ML119191">
    <property type="protein sequence ID" value="RPB07211.1"/>
    <property type="molecule type" value="Genomic_DNA"/>
</dbReference>
<keyword evidence="3" id="KW-1185">Reference proteome</keyword>
<evidence type="ECO:0000313" key="3">
    <source>
        <dbReference type="Proteomes" id="UP000277580"/>
    </source>
</evidence>
<feature type="region of interest" description="Disordered" evidence="1">
    <location>
        <begin position="82"/>
        <end position="106"/>
    </location>
</feature>
<dbReference type="AlphaFoldDB" id="A0A3N4KFT7"/>
<dbReference type="InParanoid" id="A0A3N4KFT7"/>
<dbReference type="OrthoDB" id="10637939at2759"/>
<gene>
    <name evidence="2" type="ORF">P167DRAFT_549941</name>
</gene>
<proteinExistence type="predicted"/>